<keyword evidence="3" id="KW-1185">Reference proteome</keyword>
<reference evidence="2 3" key="1">
    <citation type="submission" date="2006-01" db="EMBL/GenBank/DDBJ databases">
        <title>Complete sequence of Rhodopseudomonas palustris HaA2.</title>
        <authorList>
            <consortium name="US DOE Joint Genome Institute"/>
            <person name="Copeland A."/>
            <person name="Lucas S."/>
            <person name="Lapidus A."/>
            <person name="Barry K."/>
            <person name="Detter J.C."/>
            <person name="Glavina T."/>
            <person name="Hammon N."/>
            <person name="Israni S."/>
            <person name="Pitluck S."/>
            <person name="Chain P."/>
            <person name="Malfatti S."/>
            <person name="Shin M."/>
            <person name="Vergez L."/>
            <person name="Schmutz J."/>
            <person name="Larimer F."/>
            <person name="Land M."/>
            <person name="Hauser L."/>
            <person name="Pelletier D.A."/>
            <person name="Kyrpides N."/>
            <person name="Anderson I."/>
            <person name="Oda Y."/>
            <person name="Harwood C.S."/>
            <person name="Richardson P."/>
        </authorList>
    </citation>
    <scope>NUCLEOTIDE SEQUENCE [LARGE SCALE GENOMIC DNA]</scope>
    <source>
        <strain evidence="2 3">HaA2</strain>
    </source>
</reference>
<accession>Q2IZL7</accession>
<sequence>MARNSHNNRANDPTGTRSMPDLFKRAPPELASPSRDSKQALLTENDRLRETVAEIVLQLDALWEKLDPADLQCRQEFEFRITTFHRDN</sequence>
<feature type="compositionally biased region" description="Polar residues" evidence="1">
    <location>
        <begin position="1"/>
        <end position="17"/>
    </location>
</feature>
<dbReference type="KEGG" id="rpb:RPB_1635"/>
<dbReference type="Proteomes" id="UP000008809">
    <property type="component" value="Chromosome"/>
</dbReference>
<protein>
    <submittedName>
        <fullName evidence="2">Uncharacterized protein</fullName>
    </submittedName>
</protein>
<gene>
    <name evidence="2" type="ordered locus">RPB_1635</name>
</gene>
<evidence type="ECO:0000256" key="1">
    <source>
        <dbReference type="SAM" id="MobiDB-lite"/>
    </source>
</evidence>
<organism evidence="2 3">
    <name type="scientific">Rhodopseudomonas palustris (strain HaA2)</name>
    <dbReference type="NCBI Taxonomy" id="316058"/>
    <lineage>
        <taxon>Bacteria</taxon>
        <taxon>Pseudomonadati</taxon>
        <taxon>Pseudomonadota</taxon>
        <taxon>Alphaproteobacteria</taxon>
        <taxon>Hyphomicrobiales</taxon>
        <taxon>Nitrobacteraceae</taxon>
        <taxon>Rhodopseudomonas</taxon>
    </lineage>
</organism>
<dbReference type="HOGENOM" id="CLU_2466975_0_0_5"/>
<proteinExistence type="predicted"/>
<evidence type="ECO:0000313" key="2">
    <source>
        <dbReference type="EMBL" id="ABD06343.1"/>
    </source>
</evidence>
<name>Q2IZL7_RHOP2</name>
<feature type="region of interest" description="Disordered" evidence="1">
    <location>
        <begin position="1"/>
        <end position="39"/>
    </location>
</feature>
<dbReference type="AlphaFoldDB" id="Q2IZL7"/>
<evidence type="ECO:0000313" key="3">
    <source>
        <dbReference type="Proteomes" id="UP000008809"/>
    </source>
</evidence>
<dbReference type="EMBL" id="CP000250">
    <property type="protein sequence ID" value="ABD06343.1"/>
    <property type="molecule type" value="Genomic_DNA"/>
</dbReference>